<protein>
    <submittedName>
        <fullName evidence="3">Uncharacterized protein</fullName>
    </submittedName>
</protein>
<gene>
    <name evidence="3" type="ORF">lam_092</name>
</gene>
<organism evidence="3 4">
    <name type="scientific">Candidatus Liberibacter americanus str. Sao Paulo</name>
    <dbReference type="NCBI Taxonomy" id="1261131"/>
    <lineage>
        <taxon>Bacteria</taxon>
        <taxon>Pseudomonadati</taxon>
        <taxon>Pseudomonadota</taxon>
        <taxon>Alphaproteobacteria</taxon>
        <taxon>Hyphomicrobiales</taxon>
        <taxon>Rhizobiaceae</taxon>
        <taxon>Liberibacter</taxon>
    </lineage>
</organism>
<feature type="region of interest" description="Disordered" evidence="1">
    <location>
        <begin position="68"/>
        <end position="90"/>
    </location>
</feature>
<dbReference type="PATRIC" id="fig|1261131.3.peg.84"/>
<dbReference type="Proteomes" id="UP000017862">
    <property type="component" value="Chromosome"/>
</dbReference>
<reference evidence="3 4" key="1">
    <citation type="journal article" date="2014" name="Mol. Plant Microbe Interact.">
        <title>The complete genome sequence of Candidatus Liberibacter americanus, associated with citrus Huanglongbing.</title>
        <authorList>
            <person name="Wulff N.A."/>
            <person name="Zhang S."/>
            <person name="Setubal J.C."/>
            <person name="Almeida N.F."/>
            <person name="Martins E.C."/>
            <person name="Harakava R."/>
            <person name="Kumar D."/>
            <person name="Rangel L.T."/>
            <person name="Foissac X."/>
            <person name="Bove J."/>
            <person name="Gabriel D.W."/>
        </authorList>
    </citation>
    <scope>NUCLEOTIDE SEQUENCE [LARGE SCALE GENOMIC DNA]</scope>
    <source>
        <strain evidence="3 4">Sao Paulo</strain>
    </source>
</reference>
<dbReference type="EMBL" id="CP006604">
    <property type="protein sequence ID" value="AHA27473.1"/>
    <property type="molecule type" value="Genomic_DNA"/>
</dbReference>
<keyword evidence="2" id="KW-0472">Membrane</keyword>
<keyword evidence="4" id="KW-1185">Reference proteome</keyword>
<dbReference type="KEGG" id="lar:lam_092"/>
<feature type="transmembrane region" description="Helical" evidence="2">
    <location>
        <begin position="675"/>
        <end position="696"/>
    </location>
</feature>
<dbReference type="RefSeq" id="WP_007556828.1">
    <property type="nucleotide sequence ID" value="NC_022793.1"/>
</dbReference>
<keyword evidence="2" id="KW-1133">Transmembrane helix</keyword>
<keyword evidence="2" id="KW-0812">Transmembrane</keyword>
<dbReference type="AlphaFoldDB" id="U6B4A9"/>
<sequence>MSVLQQKKLHSGYDASSHNASDRNAYGIDDIKRINTLIQQIESRDLSHNQMEKLRVLFSSLKKISNHNTQVDNQKSTIPHQKNNSLTQNQELNDIKEKIEDLSKNLYNDQDNSNAIIGKKISQEPSNSDQKNLHIKNDLDVLHHNIANLSKKVSELCDIISSSEKQCSDTNLDKILSKMDTLAKEYSIRNLENNWQVAEKQFKELDLKNLHQKIKSFSSKIDDVKYDLNKKNIVFNGENPNEKVLSILDNTNSLLSLLQSLNDRISSKKVYTIDVKLSDIKAAIAKNERVIESSTNNLSSIFEERLKTIEKQVLNIQNDILSQKEPAEKSLQSIKMLDKNIQKLAEDQSIKKDSDLLTEIFNKVSSIAQIADNQGISKKLDTILQNINLFSKHNNQFDVKKSFQLLEDNFKNISLQFEKKQKNTENDTLLDNLKNQIASVKDMIKNQIDSNNLYQTDKNKIGNLEDYIVETSQKTAKSILNSLDNTQNMDNIFTNKFHEFFEKLQNTQSEQMIKNFTALYEMLAKISNKLDKSIKNNNSISVAANASTLLQNSSEIERSDFDSNLREIDSFVENKNNEYHDVLNAASDQLDDSTEKNDKSIKNIKSQETDNDIPHNIQQILNRVYSIQNGVKEDCNTIPDYISAARRAALSSVIGNNTIQKQGWKFIKNYSLKKWFKITIIIAILITSSFFIAPYVSENNFFATLEAKSGDLI</sequence>
<accession>U6B4A9</accession>
<evidence type="ECO:0000256" key="2">
    <source>
        <dbReference type="SAM" id="Phobius"/>
    </source>
</evidence>
<evidence type="ECO:0000313" key="3">
    <source>
        <dbReference type="EMBL" id="AHA27473.1"/>
    </source>
</evidence>
<evidence type="ECO:0000313" key="4">
    <source>
        <dbReference type="Proteomes" id="UP000017862"/>
    </source>
</evidence>
<dbReference type="STRING" id="1261131.lam_092"/>
<dbReference type="HOGENOM" id="CLU_387190_0_0_5"/>
<dbReference type="eggNOG" id="COG1196">
    <property type="taxonomic scope" value="Bacteria"/>
</dbReference>
<name>U6B4A9_9HYPH</name>
<evidence type="ECO:0000256" key="1">
    <source>
        <dbReference type="SAM" id="MobiDB-lite"/>
    </source>
</evidence>
<proteinExistence type="predicted"/>
<feature type="region of interest" description="Disordered" evidence="1">
    <location>
        <begin position="1"/>
        <end position="23"/>
    </location>
</feature>